<gene>
    <name evidence="1" type="ORF">V0R55_24635</name>
</gene>
<organism evidence="1 2">
    <name type="scientific">Pseudomonas soli</name>
    <dbReference type="NCBI Taxonomy" id="1306993"/>
    <lineage>
        <taxon>Bacteria</taxon>
        <taxon>Pseudomonadati</taxon>
        <taxon>Pseudomonadota</taxon>
        <taxon>Gammaproteobacteria</taxon>
        <taxon>Pseudomonadales</taxon>
        <taxon>Pseudomonadaceae</taxon>
        <taxon>Pseudomonas</taxon>
    </lineage>
</organism>
<protein>
    <submittedName>
        <fullName evidence="1">Primosomal replication protein PriB/PriC domain protein</fullName>
    </submittedName>
</protein>
<dbReference type="Proteomes" id="UP001329505">
    <property type="component" value="Unassembled WGS sequence"/>
</dbReference>
<dbReference type="RefSeq" id="WP_330126533.1">
    <property type="nucleotide sequence ID" value="NZ_JAZDQQ010000032.1"/>
</dbReference>
<proteinExistence type="predicted"/>
<keyword evidence="2" id="KW-1185">Reference proteome</keyword>
<sequence>MAAINAQEMVDIYLQAEADLLQGGKDVQLGGRRVTMAELPQIRAGRLEWERRASAVARGGRSGHSLASFGE</sequence>
<name>A0ABU7GWB2_9PSED</name>
<evidence type="ECO:0000313" key="1">
    <source>
        <dbReference type="EMBL" id="MEE1883355.1"/>
    </source>
</evidence>
<dbReference type="EMBL" id="JAZDQQ010000032">
    <property type="protein sequence ID" value="MEE1883355.1"/>
    <property type="molecule type" value="Genomic_DNA"/>
</dbReference>
<evidence type="ECO:0000313" key="2">
    <source>
        <dbReference type="Proteomes" id="UP001329505"/>
    </source>
</evidence>
<comment type="caution">
    <text evidence="1">The sequence shown here is derived from an EMBL/GenBank/DDBJ whole genome shotgun (WGS) entry which is preliminary data.</text>
</comment>
<accession>A0ABU7GWB2</accession>
<reference evidence="1 2" key="1">
    <citation type="submission" date="2024-01" db="EMBL/GenBank/DDBJ databases">
        <title>Unpublished Manusciprt.</title>
        <authorList>
            <person name="Duman M."/>
            <person name="Valdes E.G."/>
            <person name="Ajmi N."/>
            <person name="Altun S."/>
            <person name="Saticioglu I.B."/>
        </authorList>
    </citation>
    <scope>NUCLEOTIDE SEQUENCE [LARGE SCALE GENOMIC DNA]</scope>
    <source>
        <strain evidence="1 2">139P</strain>
    </source>
</reference>